<dbReference type="SUPFAM" id="SSF51735">
    <property type="entry name" value="NAD(P)-binding Rossmann-fold domains"/>
    <property type="match status" value="1"/>
</dbReference>
<dbReference type="PRINTS" id="PR00080">
    <property type="entry name" value="SDRFAMILY"/>
</dbReference>
<evidence type="ECO:0000256" key="1">
    <source>
        <dbReference type="ARBA" id="ARBA00006484"/>
    </source>
</evidence>
<comment type="similarity">
    <text evidence="1 4">Belongs to the short-chain dehydrogenases/reductases (SDR) family.</text>
</comment>
<evidence type="ECO:0000256" key="2">
    <source>
        <dbReference type="ARBA" id="ARBA00022857"/>
    </source>
</evidence>
<organism evidence="5 6">
    <name type="scientific">Amycolatopsis silviterrae</name>
    <dbReference type="NCBI Taxonomy" id="1656914"/>
    <lineage>
        <taxon>Bacteria</taxon>
        <taxon>Bacillati</taxon>
        <taxon>Actinomycetota</taxon>
        <taxon>Actinomycetes</taxon>
        <taxon>Pseudonocardiales</taxon>
        <taxon>Pseudonocardiaceae</taxon>
        <taxon>Amycolatopsis</taxon>
    </lineage>
</organism>
<evidence type="ECO:0000313" key="5">
    <source>
        <dbReference type="EMBL" id="MFD2467884.1"/>
    </source>
</evidence>
<evidence type="ECO:0000256" key="4">
    <source>
        <dbReference type="RuleBase" id="RU000363"/>
    </source>
</evidence>
<dbReference type="PANTHER" id="PTHR43963">
    <property type="entry name" value="CARBONYL REDUCTASE 1-RELATED"/>
    <property type="match status" value="1"/>
</dbReference>
<name>A0ABW5H559_9PSEU</name>
<dbReference type="Proteomes" id="UP001597483">
    <property type="component" value="Unassembled WGS sequence"/>
</dbReference>
<keyword evidence="3" id="KW-0560">Oxidoreductase</keyword>
<gene>
    <name evidence="5" type="ORF">ACFSVL_10790</name>
</gene>
<evidence type="ECO:0000313" key="6">
    <source>
        <dbReference type="Proteomes" id="UP001597483"/>
    </source>
</evidence>
<comment type="caution">
    <text evidence="5">The sequence shown here is derived from an EMBL/GenBank/DDBJ whole genome shotgun (WGS) entry which is preliminary data.</text>
</comment>
<accession>A0ABW5H559</accession>
<proteinExistence type="inferred from homology"/>
<protein>
    <submittedName>
        <fullName evidence="5">SDR family NAD(P)-dependent oxidoreductase</fullName>
    </submittedName>
</protein>
<dbReference type="PANTHER" id="PTHR43963:SF6">
    <property type="entry name" value="CHAIN DEHYDROGENASE FAMILY PROTEIN, PUTATIVE (AFU_ORTHOLOGUE AFUA_3G15350)-RELATED"/>
    <property type="match status" value="1"/>
</dbReference>
<evidence type="ECO:0000256" key="3">
    <source>
        <dbReference type="ARBA" id="ARBA00023002"/>
    </source>
</evidence>
<sequence>MNGAKPPSLPAAATGCYVSLPERSADEPSEDRVALVSGASGGLGLKIVRMLAANGMRVVLASRSIAGGRAAVDLLGDLADRVAVRELDVNDADSIARLAAWLFRALGRCDVLVNNEAVLLDENGGASTADPQLVRRTVETNLIGAWQLTQAVVPLMRIHRYGRIVNISSELGSLASMRADLPAYRVSKCAVNALTRVLADELACSGILVNACGPGPAGDGSDAIGQSASPAVPVWLASLPDDGPTGSFYGERDVLDW</sequence>
<keyword evidence="2" id="KW-0521">NADP</keyword>
<dbReference type="Pfam" id="PF00106">
    <property type="entry name" value="adh_short"/>
    <property type="match status" value="1"/>
</dbReference>
<reference evidence="6" key="1">
    <citation type="journal article" date="2019" name="Int. J. Syst. Evol. Microbiol.">
        <title>The Global Catalogue of Microorganisms (GCM) 10K type strain sequencing project: providing services to taxonomists for standard genome sequencing and annotation.</title>
        <authorList>
            <consortium name="The Broad Institute Genomics Platform"/>
            <consortium name="The Broad Institute Genome Sequencing Center for Infectious Disease"/>
            <person name="Wu L."/>
            <person name="Ma J."/>
        </authorList>
    </citation>
    <scope>NUCLEOTIDE SEQUENCE [LARGE SCALE GENOMIC DNA]</scope>
    <source>
        <strain evidence="6">CGMCC 4.7641</strain>
    </source>
</reference>
<keyword evidence="6" id="KW-1185">Reference proteome</keyword>
<dbReference type="InterPro" id="IPR036291">
    <property type="entry name" value="NAD(P)-bd_dom_sf"/>
</dbReference>
<dbReference type="RefSeq" id="WP_378303011.1">
    <property type="nucleotide sequence ID" value="NZ_JBHUKS010000006.1"/>
</dbReference>
<dbReference type="PROSITE" id="PS51257">
    <property type="entry name" value="PROKAR_LIPOPROTEIN"/>
    <property type="match status" value="1"/>
</dbReference>
<dbReference type="InterPro" id="IPR002347">
    <property type="entry name" value="SDR_fam"/>
</dbReference>
<dbReference type="Gene3D" id="3.40.50.720">
    <property type="entry name" value="NAD(P)-binding Rossmann-like Domain"/>
    <property type="match status" value="1"/>
</dbReference>
<dbReference type="EMBL" id="JBHUKS010000006">
    <property type="protein sequence ID" value="MFD2467884.1"/>
    <property type="molecule type" value="Genomic_DNA"/>
</dbReference>
<dbReference type="PRINTS" id="PR00081">
    <property type="entry name" value="GDHRDH"/>
</dbReference>